<organism evidence="2 3">
    <name type="scientific">Streptomyces paludis</name>
    <dbReference type="NCBI Taxonomy" id="2282738"/>
    <lineage>
        <taxon>Bacteria</taxon>
        <taxon>Bacillati</taxon>
        <taxon>Actinomycetota</taxon>
        <taxon>Actinomycetes</taxon>
        <taxon>Kitasatosporales</taxon>
        <taxon>Streptomycetaceae</taxon>
        <taxon>Streptomyces</taxon>
    </lineage>
</organism>
<dbReference type="EMBL" id="CP031194">
    <property type="protein sequence ID" value="AXG79215.1"/>
    <property type="molecule type" value="Genomic_DNA"/>
</dbReference>
<protein>
    <recommendedName>
        <fullName evidence="4">Transposase IS4-like domain-containing protein</fullName>
    </recommendedName>
</protein>
<gene>
    <name evidence="2" type="ORF">DVK44_17855</name>
</gene>
<evidence type="ECO:0000313" key="3">
    <source>
        <dbReference type="Proteomes" id="UP000253868"/>
    </source>
</evidence>
<dbReference type="OrthoDB" id="4546548at2"/>
<evidence type="ECO:0000256" key="1">
    <source>
        <dbReference type="SAM" id="MobiDB-lite"/>
    </source>
</evidence>
<dbReference type="KEGG" id="spad:DVK44_17855"/>
<evidence type="ECO:0008006" key="4">
    <source>
        <dbReference type="Google" id="ProtNLM"/>
    </source>
</evidence>
<sequence length="140" mass="15070">MSGGTSVKWEFVRPLLPESLRGRKRLEDRRCRRGPKRGLRNTALGRSRGGLTSKIHLACDAVGRPLAFTLIGGNTNDCTPMDVFTSTHRAATLAASSLATSGTGPPEQSSVPPMAPAPSQPFRAVRRGQKRSVDRNQHGP</sequence>
<accession>A0A345HR91</accession>
<keyword evidence="3" id="KW-1185">Reference proteome</keyword>
<proteinExistence type="predicted"/>
<feature type="compositionally biased region" description="Low complexity" evidence="1">
    <location>
        <begin position="95"/>
        <end position="104"/>
    </location>
</feature>
<dbReference type="AlphaFoldDB" id="A0A345HR91"/>
<dbReference type="Proteomes" id="UP000253868">
    <property type="component" value="Chromosome"/>
</dbReference>
<reference evidence="3" key="1">
    <citation type="submission" date="2018-07" db="EMBL/GenBank/DDBJ databases">
        <authorList>
            <person name="Zhao J."/>
        </authorList>
    </citation>
    <scope>NUCLEOTIDE SEQUENCE [LARGE SCALE GENOMIC DNA]</scope>
    <source>
        <strain evidence="3">GSSD-12</strain>
    </source>
</reference>
<evidence type="ECO:0000313" key="2">
    <source>
        <dbReference type="EMBL" id="AXG79215.1"/>
    </source>
</evidence>
<name>A0A345HR91_9ACTN</name>
<feature type="compositionally biased region" description="Basic and acidic residues" evidence="1">
    <location>
        <begin position="131"/>
        <end position="140"/>
    </location>
</feature>
<feature type="region of interest" description="Disordered" evidence="1">
    <location>
        <begin position="95"/>
        <end position="140"/>
    </location>
</feature>